<dbReference type="Pfam" id="PF08478">
    <property type="entry name" value="POTRA_1"/>
    <property type="match status" value="1"/>
</dbReference>
<dbReference type="Proteomes" id="UP001382727">
    <property type="component" value="Chromosome"/>
</dbReference>
<dbReference type="EMBL" id="CP144913">
    <property type="protein sequence ID" value="WXB77587.1"/>
    <property type="molecule type" value="Genomic_DNA"/>
</dbReference>
<evidence type="ECO:0000256" key="4">
    <source>
        <dbReference type="ARBA" id="ARBA00022692"/>
    </source>
</evidence>
<evidence type="ECO:0000256" key="5">
    <source>
        <dbReference type="ARBA" id="ARBA00022989"/>
    </source>
</evidence>
<dbReference type="InterPro" id="IPR050487">
    <property type="entry name" value="FtsQ_DivIB"/>
</dbReference>
<dbReference type="PANTHER" id="PTHR37820">
    <property type="entry name" value="CELL DIVISION PROTEIN DIVIB"/>
    <property type="match status" value="1"/>
</dbReference>
<evidence type="ECO:0000256" key="8">
    <source>
        <dbReference type="SAM" id="Phobius"/>
    </source>
</evidence>
<dbReference type="PANTHER" id="PTHR37820:SF1">
    <property type="entry name" value="CELL DIVISION PROTEIN FTSQ"/>
    <property type="match status" value="1"/>
</dbReference>
<dbReference type="InterPro" id="IPR034746">
    <property type="entry name" value="POTRA"/>
</dbReference>
<dbReference type="Gene3D" id="3.10.20.310">
    <property type="entry name" value="membrane protein fhac"/>
    <property type="match status" value="1"/>
</dbReference>
<evidence type="ECO:0000259" key="9">
    <source>
        <dbReference type="PROSITE" id="PS51779"/>
    </source>
</evidence>
<reference evidence="10 11" key="1">
    <citation type="submission" date="2024-02" db="EMBL/GenBank/DDBJ databases">
        <title>Janibacter sp. nov., isolated from gut of marine sandworm.</title>
        <authorList>
            <person name="Kim B."/>
            <person name="Jun M.O."/>
            <person name="Shin N.-R."/>
        </authorList>
    </citation>
    <scope>NUCLEOTIDE SEQUENCE [LARGE SCALE GENOMIC DNA]</scope>
    <source>
        <strain evidence="10 11">A1S7</strain>
    </source>
</reference>
<evidence type="ECO:0000256" key="6">
    <source>
        <dbReference type="ARBA" id="ARBA00023136"/>
    </source>
</evidence>
<evidence type="ECO:0000313" key="10">
    <source>
        <dbReference type="EMBL" id="WXB77587.1"/>
    </source>
</evidence>
<keyword evidence="6 8" id="KW-0472">Membrane</keyword>
<keyword evidence="11" id="KW-1185">Reference proteome</keyword>
<keyword evidence="3" id="KW-0132">Cell division</keyword>
<evidence type="ECO:0000256" key="3">
    <source>
        <dbReference type="ARBA" id="ARBA00022618"/>
    </source>
</evidence>
<name>A0ABZ2MKJ6_9MICO</name>
<keyword evidence="7" id="KW-0131">Cell cycle</keyword>
<evidence type="ECO:0000256" key="7">
    <source>
        <dbReference type="ARBA" id="ARBA00023306"/>
    </source>
</evidence>
<sequence>MRQRSGHSGTREATERRFVERAARARGQRLRRWLLTLVVVAVLVGLGWLLGFSSVLDVRTVEVTGAQKADEAVIEQVAQQERGTPLARVDAGEVSTRIIDTVPGVKSVDIDRDWPHTLNVKVTSRVPALAVREDEGFRLLDMQGVSIRTVASAPKGVPTVTAEDGADVSGHGVQAARGMLRALPEDMRERVRDVTVDGADQVTFRLGGTTIIWGDAESPDVKVRVIPILLEKKPEIIDVSAPGSPVTTG</sequence>
<proteinExistence type="predicted"/>
<organism evidence="10 11">
    <name type="scientific">Janibacter alittae</name>
    <dbReference type="NCBI Taxonomy" id="3115209"/>
    <lineage>
        <taxon>Bacteria</taxon>
        <taxon>Bacillati</taxon>
        <taxon>Actinomycetota</taxon>
        <taxon>Actinomycetes</taxon>
        <taxon>Micrococcales</taxon>
        <taxon>Intrasporangiaceae</taxon>
        <taxon>Janibacter</taxon>
    </lineage>
</organism>
<dbReference type="PROSITE" id="PS51779">
    <property type="entry name" value="POTRA"/>
    <property type="match status" value="1"/>
</dbReference>
<keyword evidence="2" id="KW-1003">Cell membrane</keyword>
<accession>A0ABZ2MKJ6</accession>
<feature type="domain" description="POTRA" evidence="9">
    <location>
        <begin position="56"/>
        <end position="125"/>
    </location>
</feature>
<dbReference type="RefSeq" id="WP_338751626.1">
    <property type="nucleotide sequence ID" value="NZ_CP144913.1"/>
</dbReference>
<dbReference type="InterPro" id="IPR013685">
    <property type="entry name" value="POTRA_FtsQ_type"/>
</dbReference>
<protein>
    <submittedName>
        <fullName evidence="10">FtsQ-type POTRA domain-containing protein</fullName>
    </submittedName>
</protein>
<keyword evidence="4 8" id="KW-0812">Transmembrane</keyword>
<keyword evidence="5 8" id="KW-1133">Transmembrane helix</keyword>
<evidence type="ECO:0000313" key="11">
    <source>
        <dbReference type="Proteomes" id="UP001382727"/>
    </source>
</evidence>
<gene>
    <name evidence="10" type="ORF">V1351_05825</name>
</gene>
<evidence type="ECO:0000256" key="2">
    <source>
        <dbReference type="ARBA" id="ARBA00022475"/>
    </source>
</evidence>
<comment type="subcellular location">
    <subcellularLocation>
        <location evidence="1">Membrane</location>
    </subcellularLocation>
</comment>
<evidence type="ECO:0000256" key="1">
    <source>
        <dbReference type="ARBA" id="ARBA00004370"/>
    </source>
</evidence>
<feature type="transmembrane region" description="Helical" evidence="8">
    <location>
        <begin position="33"/>
        <end position="52"/>
    </location>
</feature>